<dbReference type="SUPFAM" id="SSF48452">
    <property type="entry name" value="TPR-like"/>
    <property type="match status" value="1"/>
</dbReference>
<keyword evidence="3" id="KW-0472">Membrane</keyword>
<name>A0A381TL04_9ZZZZ</name>
<accession>A0A381TL04</accession>
<protein>
    <submittedName>
        <fullName evidence="4">Uncharacterized protein</fullName>
    </submittedName>
</protein>
<sequence length="255" mass="29397">MAEIFNYLAIGFMLWMCMDCIQRREHFVWIIIIILLPPVGAVAYFFAIKNRANSGASTADGTIIPFGKPEKKEIETEETLHLKELIGKFQKAYHYEKLGQVYVEQNNYESAIANFEEAIQRDPEMLEARYGLAKCLHGLERYDEASTVLEKLTSLDKKYDYGNAIFGLAECYRLGGNDEKALAAYGEVINSFHFFKAYYHYARLLDKNGKKQEAIDNMKSIVGSAKDLPDYKLEKERFWIDEAYKYLKKNGIELA</sequence>
<dbReference type="PROSITE" id="PS50293">
    <property type="entry name" value="TPR_REGION"/>
    <property type="match status" value="1"/>
</dbReference>
<keyword evidence="3" id="KW-1133">Transmembrane helix</keyword>
<gene>
    <name evidence="4" type="ORF">METZ01_LOCUS69363</name>
</gene>
<dbReference type="Gene3D" id="1.25.40.10">
    <property type="entry name" value="Tetratricopeptide repeat domain"/>
    <property type="match status" value="2"/>
</dbReference>
<reference evidence="4" key="1">
    <citation type="submission" date="2018-05" db="EMBL/GenBank/DDBJ databases">
        <authorList>
            <person name="Lanie J.A."/>
            <person name="Ng W.-L."/>
            <person name="Kazmierczak K.M."/>
            <person name="Andrzejewski T.M."/>
            <person name="Davidsen T.M."/>
            <person name="Wayne K.J."/>
            <person name="Tettelin H."/>
            <person name="Glass J.I."/>
            <person name="Rusch D."/>
            <person name="Podicherti R."/>
            <person name="Tsui H.-C.T."/>
            <person name="Winkler M.E."/>
        </authorList>
    </citation>
    <scope>NUCLEOTIDE SEQUENCE</scope>
</reference>
<dbReference type="InterPro" id="IPR019734">
    <property type="entry name" value="TPR_rpt"/>
</dbReference>
<feature type="transmembrane region" description="Helical" evidence="3">
    <location>
        <begin position="26"/>
        <end position="47"/>
    </location>
</feature>
<dbReference type="Pfam" id="PF14559">
    <property type="entry name" value="TPR_19"/>
    <property type="match status" value="1"/>
</dbReference>
<dbReference type="InterPro" id="IPR011990">
    <property type="entry name" value="TPR-like_helical_dom_sf"/>
</dbReference>
<dbReference type="PANTHER" id="PTHR44858:SF1">
    <property type="entry name" value="UDP-N-ACETYLGLUCOSAMINE--PEPTIDE N-ACETYLGLUCOSAMINYLTRANSFERASE SPINDLY-RELATED"/>
    <property type="match status" value="1"/>
</dbReference>
<dbReference type="PANTHER" id="PTHR44858">
    <property type="entry name" value="TETRATRICOPEPTIDE REPEAT PROTEIN 6"/>
    <property type="match status" value="1"/>
</dbReference>
<dbReference type="InterPro" id="IPR050498">
    <property type="entry name" value="Ycf3"/>
</dbReference>
<keyword evidence="3" id="KW-0812">Transmembrane</keyword>
<organism evidence="4">
    <name type="scientific">marine metagenome</name>
    <dbReference type="NCBI Taxonomy" id="408172"/>
    <lineage>
        <taxon>unclassified sequences</taxon>
        <taxon>metagenomes</taxon>
        <taxon>ecological metagenomes</taxon>
    </lineage>
</organism>
<dbReference type="SMART" id="SM00028">
    <property type="entry name" value="TPR"/>
    <property type="match status" value="3"/>
</dbReference>
<dbReference type="AlphaFoldDB" id="A0A381TL04"/>
<dbReference type="Pfam" id="PF13174">
    <property type="entry name" value="TPR_6"/>
    <property type="match status" value="1"/>
</dbReference>
<evidence type="ECO:0000256" key="1">
    <source>
        <dbReference type="ARBA" id="ARBA00022737"/>
    </source>
</evidence>
<proteinExistence type="predicted"/>
<dbReference type="PROSITE" id="PS50005">
    <property type="entry name" value="TPR"/>
    <property type="match status" value="1"/>
</dbReference>
<evidence type="ECO:0000313" key="4">
    <source>
        <dbReference type="EMBL" id="SVA16509.1"/>
    </source>
</evidence>
<keyword evidence="2" id="KW-0802">TPR repeat</keyword>
<evidence type="ECO:0000256" key="2">
    <source>
        <dbReference type="ARBA" id="ARBA00022803"/>
    </source>
</evidence>
<keyword evidence="1" id="KW-0677">Repeat</keyword>
<dbReference type="Pfam" id="PF13181">
    <property type="entry name" value="TPR_8"/>
    <property type="match status" value="1"/>
</dbReference>
<dbReference type="EMBL" id="UINC01004738">
    <property type="protein sequence ID" value="SVA16509.1"/>
    <property type="molecule type" value="Genomic_DNA"/>
</dbReference>
<evidence type="ECO:0000256" key="3">
    <source>
        <dbReference type="SAM" id="Phobius"/>
    </source>
</evidence>